<keyword evidence="1" id="KW-0472">Membrane</keyword>
<dbReference type="PANTHER" id="PTHR37692:SF1">
    <property type="entry name" value="DUF420 DOMAIN-CONTAINING PROTEIN"/>
    <property type="match status" value="1"/>
</dbReference>
<name>A0A938B2P1_UNCTE</name>
<comment type="caution">
    <text evidence="2">The sequence shown here is derived from an EMBL/GenBank/DDBJ whole genome shotgun (WGS) entry which is preliminary data.</text>
</comment>
<feature type="transmembrane region" description="Helical" evidence="1">
    <location>
        <begin position="41"/>
        <end position="63"/>
    </location>
</feature>
<dbReference type="EMBL" id="VGLS01000876">
    <property type="protein sequence ID" value="MBM3226347.1"/>
    <property type="molecule type" value="Genomic_DNA"/>
</dbReference>
<dbReference type="PANTHER" id="PTHR37692">
    <property type="entry name" value="HYPOTHETICAL MEMBRANE SPANNING PROTEIN"/>
    <property type="match status" value="1"/>
</dbReference>
<organism evidence="2 3">
    <name type="scientific">Tectimicrobiota bacterium</name>
    <dbReference type="NCBI Taxonomy" id="2528274"/>
    <lineage>
        <taxon>Bacteria</taxon>
        <taxon>Pseudomonadati</taxon>
        <taxon>Nitrospinota/Tectimicrobiota group</taxon>
        <taxon>Candidatus Tectimicrobiota</taxon>
    </lineage>
</organism>
<dbReference type="InterPro" id="IPR007352">
    <property type="entry name" value="DUF420"/>
</dbReference>
<evidence type="ECO:0000313" key="2">
    <source>
        <dbReference type="EMBL" id="MBM3226347.1"/>
    </source>
</evidence>
<keyword evidence="1" id="KW-1133">Transmembrane helix</keyword>
<keyword evidence="1" id="KW-0812">Transmembrane</keyword>
<protein>
    <submittedName>
        <fullName evidence="2">DUF420 domain-containing protein</fullName>
    </submittedName>
</protein>
<feature type="transmembrane region" description="Helical" evidence="1">
    <location>
        <begin position="120"/>
        <end position="139"/>
    </location>
</feature>
<feature type="transmembrane region" description="Helical" evidence="1">
    <location>
        <begin position="75"/>
        <end position="100"/>
    </location>
</feature>
<evidence type="ECO:0000256" key="1">
    <source>
        <dbReference type="SAM" id="Phobius"/>
    </source>
</evidence>
<proteinExistence type="predicted"/>
<evidence type="ECO:0000313" key="3">
    <source>
        <dbReference type="Proteomes" id="UP000712673"/>
    </source>
</evidence>
<gene>
    <name evidence="2" type="ORF">FJZ47_21500</name>
</gene>
<dbReference type="Proteomes" id="UP000712673">
    <property type="component" value="Unassembled WGS sequence"/>
</dbReference>
<dbReference type="AlphaFoldDB" id="A0A938B2P1"/>
<dbReference type="Pfam" id="PF04238">
    <property type="entry name" value="DUF420"/>
    <property type="match status" value="1"/>
</dbReference>
<feature type="transmembrane region" description="Helical" evidence="1">
    <location>
        <begin position="12"/>
        <end position="29"/>
    </location>
</feature>
<sequence length="145" mass="16512">MFSLSTLPLLNALLNGTSAILLCSGYLAIRARAETLHKRCMLAACLTSALFLVSYITYHYHIGSRPFTGQGTVRLIYFTILLSHTVLATAIVPLVLLTLWHAWRAQRSRHRRIARWTLPLWLYVSVTGVLIYLMLYQWYPSTNTA</sequence>
<accession>A0A938B2P1</accession>
<reference evidence="2" key="1">
    <citation type="submission" date="2019-03" db="EMBL/GenBank/DDBJ databases">
        <title>Lake Tanganyika Metagenome-Assembled Genomes (MAGs).</title>
        <authorList>
            <person name="Tran P."/>
        </authorList>
    </citation>
    <scope>NUCLEOTIDE SEQUENCE</scope>
    <source>
        <strain evidence="2">K_DeepCast_65m_m2_066</strain>
    </source>
</reference>